<evidence type="ECO:0000313" key="2">
    <source>
        <dbReference type="Proteomes" id="UP000646523"/>
    </source>
</evidence>
<dbReference type="EMBL" id="BMNH01000009">
    <property type="protein sequence ID" value="GGO70633.1"/>
    <property type="molecule type" value="Genomic_DNA"/>
</dbReference>
<dbReference type="RefSeq" id="WP_189125123.1">
    <property type="nucleotide sequence ID" value="NZ_BMNH01000009.1"/>
</dbReference>
<keyword evidence="2" id="KW-1185">Reference proteome</keyword>
<reference evidence="1" key="2">
    <citation type="submission" date="2020-09" db="EMBL/GenBank/DDBJ databases">
        <authorList>
            <person name="Sun Q."/>
            <person name="Zhou Y."/>
        </authorList>
    </citation>
    <scope>NUCLEOTIDE SEQUENCE</scope>
    <source>
        <strain evidence="1">CGMCC 4.7368</strain>
    </source>
</reference>
<comment type="caution">
    <text evidence="1">The sequence shown here is derived from an EMBL/GenBank/DDBJ whole genome shotgun (WGS) entry which is preliminary data.</text>
</comment>
<proteinExistence type="predicted"/>
<dbReference type="AlphaFoldDB" id="A0A917YZD2"/>
<dbReference type="Proteomes" id="UP000646523">
    <property type="component" value="Unassembled WGS sequence"/>
</dbReference>
<name>A0A917YZD2_9ACTN</name>
<sequence>MELVIVGVTLLVLYVLWDRQRHPRKFCRKCKGSGRQTSRISGRAYGSCQRCGGKGNLRR</sequence>
<reference evidence="1" key="1">
    <citation type="journal article" date="2014" name="Int. J. Syst. Evol. Microbiol.">
        <title>Complete genome sequence of Corynebacterium casei LMG S-19264T (=DSM 44701T), isolated from a smear-ripened cheese.</title>
        <authorList>
            <consortium name="US DOE Joint Genome Institute (JGI-PGF)"/>
            <person name="Walter F."/>
            <person name="Albersmeier A."/>
            <person name="Kalinowski J."/>
            <person name="Ruckert C."/>
        </authorList>
    </citation>
    <scope>NUCLEOTIDE SEQUENCE</scope>
    <source>
        <strain evidence="1">CGMCC 4.7368</strain>
    </source>
</reference>
<accession>A0A917YZD2</accession>
<evidence type="ECO:0000313" key="1">
    <source>
        <dbReference type="EMBL" id="GGO70633.1"/>
    </source>
</evidence>
<gene>
    <name evidence="1" type="ORF">GCM10012289_34490</name>
</gene>
<organism evidence="1 2">
    <name type="scientific">Nonomuraea cavernae</name>
    <dbReference type="NCBI Taxonomy" id="2045107"/>
    <lineage>
        <taxon>Bacteria</taxon>
        <taxon>Bacillati</taxon>
        <taxon>Actinomycetota</taxon>
        <taxon>Actinomycetes</taxon>
        <taxon>Streptosporangiales</taxon>
        <taxon>Streptosporangiaceae</taxon>
        <taxon>Nonomuraea</taxon>
    </lineage>
</organism>
<protein>
    <submittedName>
        <fullName evidence="1">Uncharacterized protein</fullName>
    </submittedName>
</protein>